<organism evidence="3 4">
    <name type="scientific">Paspalum notatum var. saurae</name>
    <dbReference type="NCBI Taxonomy" id="547442"/>
    <lineage>
        <taxon>Eukaryota</taxon>
        <taxon>Viridiplantae</taxon>
        <taxon>Streptophyta</taxon>
        <taxon>Embryophyta</taxon>
        <taxon>Tracheophyta</taxon>
        <taxon>Spermatophyta</taxon>
        <taxon>Magnoliopsida</taxon>
        <taxon>Liliopsida</taxon>
        <taxon>Poales</taxon>
        <taxon>Poaceae</taxon>
        <taxon>PACMAD clade</taxon>
        <taxon>Panicoideae</taxon>
        <taxon>Andropogonodae</taxon>
        <taxon>Paspaleae</taxon>
        <taxon>Paspalinae</taxon>
        <taxon>Paspalum</taxon>
    </lineage>
</organism>
<dbReference type="PANTHER" id="PTHR48258">
    <property type="entry name" value="DUF4218 DOMAIN-CONTAINING PROTEIN-RELATED"/>
    <property type="match status" value="1"/>
</dbReference>
<reference evidence="3 4" key="1">
    <citation type="submission" date="2024-02" db="EMBL/GenBank/DDBJ databases">
        <title>High-quality chromosome-scale genome assembly of Pensacola bahiagrass (Paspalum notatum Flugge var. saurae).</title>
        <authorList>
            <person name="Vega J.M."/>
            <person name="Podio M."/>
            <person name="Orjuela J."/>
            <person name="Siena L.A."/>
            <person name="Pessino S.C."/>
            <person name="Combes M.C."/>
            <person name="Mariac C."/>
            <person name="Albertini E."/>
            <person name="Pupilli F."/>
            <person name="Ortiz J.P.A."/>
            <person name="Leblanc O."/>
        </authorList>
    </citation>
    <scope>NUCLEOTIDE SEQUENCE [LARGE SCALE GENOMIC DNA]</scope>
    <source>
        <strain evidence="3">R1</strain>
        <tissue evidence="3">Leaf</tissue>
    </source>
</reference>
<dbReference type="Proteomes" id="UP001341281">
    <property type="component" value="Chromosome 06"/>
</dbReference>
<feature type="region of interest" description="Disordered" evidence="1">
    <location>
        <begin position="23"/>
        <end position="183"/>
    </location>
</feature>
<dbReference type="InterPro" id="IPR025452">
    <property type="entry name" value="DUF4218"/>
</dbReference>
<proteinExistence type="predicted"/>
<evidence type="ECO:0000313" key="3">
    <source>
        <dbReference type="EMBL" id="WVZ80099.1"/>
    </source>
</evidence>
<feature type="region of interest" description="Disordered" evidence="1">
    <location>
        <begin position="1068"/>
        <end position="1163"/>
    </location>
</feature>
<sequence>RPPKIGQTIFGGPLRPPKIEGLIHQALRPQPTHVTHARRPQPTQHTPSRPPLPPGRPPAARAGPPAHHDPPPPAARRRPPPAVRAGPAVPPPCRRARPSRRPASALPGRHSSPAGAPPPRLAPTGGHPGRTPAPLPEPRPGPVPLPARRPGPPVGVPRCPRPAPGTGPPRRASPEFGLNSEDPPTKEVEEFFKLLQASEELLHEHTKVSLLAFVTRLIAIKSNVTRLIAIKSKYFFSNNCFSDLMQLIGDVLPQPHKLPNDMYQCKRLTKALGMGYEKTDMCPDCCMLFCDDYVDKKKCLKCGKGIYVEVVNEDGDHMTTDVAQNQLRSFPMAPHFKRMFLSMKTCESMRWLKEGVRDNPGFIGHPADSDAWKALDEFDPEFAKDLASLKLNEEKTAYEGFGKEHNWTHIRGIWDLPYAKALKLPHNIDVMHQERNVAESIISTFMDFSDKTKDNVKAQKDLAKICKRPTLELTASGAVLKRAVNLKTGKLNGLKTHDYHIIMERLVPVMFRGYLPDGVWLVLAELSYFYRQLCAKEIKKEMMEKLKKDVTMLICKMEKNFPPGFFNPMQYLLVHLAYEAMVGGSMQFRWMFHIERALKYLRVMVGNKARVEGCIAETFILKEISYFSSVYFAEEHNVNAPTMRYNVDEEPFASDLPIFQSTGASASASSPYYFKPGERVSAYLYMYANMKEMDPYFKEFQRQNWTSKKQPTSKQLYKMRRDVIDGKPNFPDWFKIYLLEGRVSIRSHGRYDVNGFRFRSAPFEAARPLAATCNSVVMVRASNDQGKESNYYGIIQKILEFKFIGDKELKMSRRFKQVVKGFVVKMIPSKERLFQGSTFTGSRREALLRCVDPNLQEVPIALQRNEGEEDEEVEGQDAGDRQEDEEAGDGQEDAQADEELMGGDGLEELVQRRGIRRSNYVNPPPIPAAADKKLMGCLLQFEWEDVTWNETGHRRTPNGLLGNLIRVHNLGVVEKNGETIPVTTWKHFALAPHVTYGSVQGLVTNSWLKSQGQPVGRFHDASETYLTAEEYRLISHPLFEDQSGPYVMPQHLNFPLFLVSMTRGPHMSCPLDSRPRRPNRAGGPHAAPRAPRSAHPVQRTFPFSTKPVPRVGLSGSSDTVRAAHGVALPGTPATTRRPSSPPSGWCPHHATRRPGSKGGAPLSHLPSRIPVFLLPVKPLAIREFSAAAAIRELGAELKLAAPAIPAPPRYRAAPPRPLLRRFP</sequence>
<name>A0AAQ3TT93_PASNO</name>
<dbReference type="Pfam" id="PF13960">
    <property type="entry name" value="DUF4218"/>
    <property type="match status" value="1"/>
</dbReference>
<feature type="compositionally biased region" description="Low complexity" evidence="1">
    <location>
        <begin position="1129"/>
        <end position="1138"/>
    </location>
</feature>
<feature type="compositionally biased region" description="Acidic residues" evidence="1">
    <location>
        <begin position="867"/>
        <end position="903"/>
    </location>
</feature>
<feature type="compositionally biased region" description="Low complexity" evidence="1">
    <location>
        <begin position="1080"/>
        <end position="1096"/>
    </location>
</feature>
<evidence type="ECO:0000313" key="4">
    <source>
        <dbReference type="Proteomes" id="UP001341281"/>
    </source>
</evidence>
<feature type="region of interest" description="Disordered" evidence="1">
    <location>
        <begin position="860"/>
        <end position="903"/>
    </location>
</feature>
<dbReference type="AlphaFoldDB" id="A0AAQ3TT93"/>
<dbReference type="EMBL" id="CP144750">
    <property type="protein sequence ID" value="WVZ80099.1"/>
    <property type="molecule type" value="Genomic_DNA"/>
</dbReference>
<dbReference type="PANTHER" id="PTHR48258:SF3">
    <property type="entry name" value="FK506-BINDING PROTEIN 4-LIKE ISOFORM X1"/>
    <property type="match status" value="1"/>
</dbReference>
<feature type="compositionally biased region" description="Pro residues" evidence="1">
    <location>
        <begin position="131"/>
        <end position="167"/>
    </location>
</feature>
<protein>
    <recommendedName>
        <fullName evidence="2">DUF4218 domain-containing protein</fullName>
    </recommendedName>
</protein>
<evidence type="ECO:0000256" key="1">
    <source>
        <dbReference type="SAM" id="MobiDB-lite"/>
    </source>
</evidence>
<accession>A0AAQ3TT93</accession>
<feature type="non-terminal residue" evidence="3">
    <location>
        <position position="1223"/>
    </location>
</feature>
<keyword evidence="4" id="KW-1185">Reference proteome</keyword>
<evidence type="ECO:0000259" key="2">
    <source>
        <dbReference type="Pfam" id="PF13960"/>
    </source>
</evidence>
<gene>
    <name evidence="3" type="ORF">U9M48_027603</name>
</gene>
<feature type="domain" description="DUF4218" evidence="2">
    <location>
        <begin position="533"/>
        <end position="635"/>
    </location>
</feature>
<feature type="compositionally biased region" description="Pro residues" evidence="1">
    <location>
        <begin position="48"/>
        <end position="57"/>
    </location>
</feature>